<dbReference type="Gene3D" id="3.40.50.150">
    <property type="entry name" value="Vaccinia Virus protein VP39"/>
    <property type="match status" value="1"/>
</dbReference>
<proteinExistence type="predicted"/>
<dbReference type="Pfam" id="PF06634">
    <property type="entry name" value="DUF1156"/>
    <property type="match status" value="1"/>
</dbReference>
<accession>A1HMM9</accession>
<dbReference type="InterPro" id="IPR009537">
    <property type="entry name" value="DUF1156"/>
</dbReference>
<evidence type="ECO:0000259" key="1">
    <source>
        <dbReference type="Pfam" id="PF06634"/>
    </source>
</evidence>
<dbReference type="InterPro" id="IPR029063">
    <property type="entry name" value="SAM-dependent_MTases_sf"/>
</dbReference>
<keyword evidence="3" id="KW-1185">Reference proteome</keyword>
<feature type="domain" description="DUF1156" evidence="1">
    <location>
        <begin position="11"/>
        <end position="82"/>
    </location>
</feature>
<dbReference type="eggNOG" id="COG1743">
    <property type="taxonomic scope" value="Bacteria"/>
</dbReference>
<dbReference type="Proteomes" id="UP000005139">
    <property type="component" value="Unassembled WGS sequence"/>
</dbReference>
<dbReference type="OrthoDB" id="9800801at2"/>
<dbReference type="RefSeq" id="WP_007288291.1">
    <property type="nucleotide sequence ID" value="NZ_AAWL01000002.1"/>
</dbReference>
<evidence type="ECO:0000313" key="2">
    <source>
        <dbReference type="EMBL" id="EAX48519.1"/>
    </source>
</evidence>
<reference evidence="2 3" key="1">
    <citation type="submission" date="2007-01" db="EMBL/GenBank/DDBJ databases">
        <title>Annotation of the draft genome assembly of Thermosinus carboxydivorans Nor1.</title>
        <authorList>
            <consortium name="US DOE Joint Genome Institute (JGI-ORNL)"/>
            <person name="Larimer F."/>
            <person name="Land M."/>
            <person name="Hauser L."/>
        </authorList>
    </citation>
    <scope>NUCLEOTIDE SEQUENCE [LARGE SCALE GENOMIC DNA]</scope>
    <source>
        <strain evidence="2 3">Nor1</strain>
    </source>
</reference>
<dbReference type="AlphaFoldDB" id="A1HMM9"/>
<organism evidence="2 3">
    <name type="scientific">Thermosinus carboxydivorans Nor1</name>
    <dbReference type="NCBI Taxonomy" id="401526"/>
    <lineage>
        <taxon>Bacteria</taxon>
        <taxon>Bacillati</taxon>
        <taxon>Bacillota</taxon>
        <taxon>Negativicutes</taxon>
        <taxon>Selenomonadales</taxon>
        <taxon>Sporomusaceae</taxon>
        <taxon>Thermosinus</taxon>
    </lineage>
</organism>
<comment type="caution">
    <text evidence="2">The sequence shown here is derived from an EMBL/GenBank/DDBJ whole genome shotgun (WGS) entry which is preliminary data.</text>
</comment>
<name>A1HMM9_9FIRM</name>
<gene>
    <name evidence="2" type="ORF">TcarDRAFT_1991</name>
</gene>
<dbReference type="EMBL" id="AAWL01000002">
    <property type="protein sequence ID" value="EAX48519.1"/>
    <property type="molecule type" value="Genomic_DNA"/>
</dbReference>
<dbReference type="SUPFAM" id="SSF53335">
    <property type="entry name" value="S-adenosyl-L-methionine-dependent methyltransferases"/>
    <property type="match status" value="1"/>
</dbReference>
<sequence>MSYKKKLIEVALPLDAINQASAREKSIRHGHPSTLHLWWSRKPLATCRAVLFATLVDDPSSHPDRFPTEADQEKERKRLFGIIEELVKWENTNNEEVLAKARKEIMKATNNNPPPVYDPFCGGGSIPLEAQRLGLAAYASDLNPVAVLITKALIEIPPRFAGRAPVNPEARRQIGAGQGWQGAAGLAADVRYYGEWMRREAAKRIGHLYPKVKLPPEHGGGEATVIAWLWARTVRCPNPACGWEMPLASKFWLSTKKGKEAWVEPVVDGAVKQVRFVVKTGKGKPPEGTVSRRGAKCICCGTPVAFDYIRGEGQAGRMGVRLMAIVAEGRNGRVYVGPDEEHVQTALAARPQNVPDTDLPEKALGFRVQQYGMTKHKDLFTPRQLVALTTFSDLVAAAREQVYQDAVAAGMADDGTRLNDGGAGAAAYADAVATYLALAVDKGADYWSSMCSWHTSGEKMRNTFGRQAIPMVWDYAECCPFSTSTGNWTACVDWVWKVIHQLGSRILGKVYQLDATEPNFGFSAIISTDPPYYDNIGYADLSDFFYVWLRRALHGIYPDIFSTVLVPKAPELVATPYRFGGDKDKAKAFFEHGLGAAFATMRQMAHPDYPLTVYYAFKQADTEAGDEGAETHGSTASTGWETMLEGLLKAGFVITGTWPMRSELSNRPVANGTNALASSIVLVCRPRPNDAPLATRREFLSALRRELPQALHELQQGSIAPVDMAQCAIGPGMAIFSRYKRVLEADGQPMPVRTALALINQELDAYLAAQEGAMDEDTRFCAAWFEQFGLGEAPFGEADVLARAKNTAVDRLVSDGILAAAKGKVRLIKRDELADFSPEHDSRLTVWRSAQQLVKALLEGGEDAAARLALRLGGERAEQAKALAYRLYTICERRGWTDEALAYNTLVVSWPAIQQKMVEFAARPAVQVELSL</sequence>
<evidence type="ECO:0000313" key="3">
    <source>
        <dbReference type="Proteomes" id="UP000005139"/>
    </source>
</evidence>
<reference evidence="2 3" key="2">
    <citation type="submission" date="2007-01" db="EMBL/GenBank/DDBJ databases">
        <title>Sequencing of the draft genome and assembly of Thermosinus carboxydivorans Nor1.</title>
        <authorList>
            <consortium name="US DOE Joint Genome Institute (JGI-PGF)"/>
            <person name="Copeland A."/>
            <person name="Lucas S."/>
            <person name="Lapidus A."/>
            <person name="Barry K."/>
            <person name="Glavina del Rio T."/>
            <person name="Dalin E."/>
            <person name="Tice H."/>
            <person name="Bruce D."/>
            <person name="Pitluck S."/>
            <person name="Richardson P."/>
        </authorList>
    </citation>
    <scope>NUCLEOTIDE SEQUENCE [LARGE SCALE GENOMIC DNA]</scope>
    <source>
        <strain evidence="2 3">Nor1</strain>
    </source>
</reference>
<protein>
    <recommendedName>
        <fullName evidence="1">DUF1156 domain-containing protein</fullName>
    </recommendedName>
</protein>